<proteinExistence type="predicted"/>
<dbReference type="EMBL" id="JANJQO010003288">
    <property type="protein sequence ID" value="KAJ2962416.1"/>
    <property type="molecule type" value="Genomic_DNA"/>
</dbReference>
<gene>
    <name evidence="1" type="ORF">NQ176_g10939</name>
</gene>
<organism evidence="1 2">
    <name type="scientific">Zarea fungicola</name>
    <dbReference type="NCBI Taxonomy" id="93591"/>
    <lineage>
        <taxon>Eukaryota</taxon>
        <taxon>Fungi</taxon>
        <taxon>Dikarya</taxon>
        <taxon>Ascomycota</taxon>
        <taxon>Pezizomycotina</taxon>
        <taxon>Sordariomycetes</taxon>
        <taxon>Hypocreomycetidae</taxon>
        <taxon>Hypocreales</taxon>
        <taxon>Cordycipitaceae</taxon>
        <taxon>Zarea</taxon>
    </lineage>
</organism>
<accession>A0ACC1MF25</accession>
<dbReference type="Proteomes" id="UP001143910">
    <property type="component" value="Unassembled WGS sequence"/>
</dbReference>
<sequence>MCYELGIKNRVEFHLDASWPEILEWLGKASVGVNGMWNEHFGIGVVEYQAAGLISVVHDSGGPKLDIVIPVDGLPTGFHVSDVGDFAEGFEKALSIQDKVPVRMRARKSAQRFTEAEFAKKWIAQAERLVAMKK</sequence>
<comment type="caution">
    <text evidence="1">The sequence shown here is derived from an EMBL/GenBank/DDBJ whole genome shotgun (WGS) entry which is preliminary data.</text>
</comment>
<evidence type="ECO:0000313" key="2">
    <source>
        <dbReference type="Proteomes" id="UP001143910"/>
    </source>
</evidence>
<protein>
    <submittedName>
        <fullName evidence="1">Uncharacterized protein</fullName>
    </submittedName>
</protein>
<keyword evidence="2" id="KW-1185">Reference proteome</keyword>
<name>A0ACC1MF25_9HYPO</name>
<reference evidence="1" key="1">
    <citation type="submission" date="2022-08" db="EMBL/GenBank/DDBJ databases">
        <title>Genome Sequence of Lecanicillium fungicola.</title>
        <authorList>
            <person name="Buettner E."/>
        </authorList>
    </citation>
    <scope>NUCLEOTIDE SEQUENCE</scope>
    <source>
        <strain evidence="1">Babe33</strain>
    </source>
</reference>
<evidence type="ECO:0000313" key="1">
    <source>
        <dbReference type="EMBL" id="KAJ2962416.1"/>
    </source>
</evidence>